<keyword evidence="2" id="KW-1133">Transmembrane helix</keyword>
<accession>A0A2V1KBM6</accession>
<dbReference type="EMBL" id="QETB01000001">
    <property type="protein sequence ID" value="PWF27690.1"/>
    <property type="molecule type" value="Genomic_DNA"/>
</dbReference>
<feature type="compositionally biased region" description="Low complexity" evidence="1">
    <location>
        <begin position="197"/>
        <end position="225"/>
    </location>
</feature>
<organism evidence="3 4">
    <name type="scientific">Ancrocorticia populi</name>
    <dbReference type="NCBI Taxonomy" id="2175228"/>
    <lineage>
        <taxon>Bacteria</taxon>
        <taxon>Bacillati</taxon>
        <taxon>Actinomycetota</taxon>
        <taxon>Actinomycetes</taxon>
        <taxon>Actinomycetales</taxon>
        <taxon>Actinomycetaceae</taxon>
        <taxon>Ancrocorticia</taxon>
    </lineage>
</organism>
<dbReference type="Proteomes" id="UP000245283">
    <property type="component" value="Unassembled WGS sequence"/>
</dbReference>
<feature type="transmembrane region" description="Helical" evidence="2">
    <location>
        <begin position="70"/>
        <end position="88"/>
    </location>
</feature>
<evidence type="ECO:0000313" key="4">
    <source>
        <dbReference type="Proteomes" id="UP000245283"/>
    </source>
</evidence>
<proteinExistence type="predicted"/>
<keyword evidence="4" id="KW-1185">Reference proteome</keyword>
<feature type="transmembrane region" description="Helical" evidence="2">
    <location>
        <begin position="36"/>
        <end position="58"/>
    </location>
</feature>
<gene>
    <name evidence="3" type="ORF">DD236_04785</name>
</gene>
<feature type="region of interest" description="Disordered" evidence="1">
    <location>
        <begin position="194"/>
        <end position="274"/>
    </location>
</feature>
<comment type="caution">
    <text evidence="3">The sequence shown here is derived from an EMBL/GenBank/DDBJ whole genome shotgun (WGS) entry which is preliminary data.</text>
</comment>
<evidence type="ECO:0000256" key="2">
    <source>
        <dbReference type="SAM" id="Phobius"/>
    </source>
</evidence>
<evidence type="ECO:0000313" key="3">
    <source>
        <dbReference type="EMBL" id="PWF27690.1"/>
    </source>
</evidence>
<reference evidence="4" key="1">
    <citation type="submission" date="2018-05" db="EMBL/GenBank/DDBJ databases">
        <authorList>
            <person name="Li Y."/>
        </authorList>
    </citation>
    <scope>NUCLEOTIDE SEQUENCE [LARGE SCALE GENOMIC DNA]</scope>
    <source>
        <strain evidence="4">sk1b4</strain>
    </source>
</reference>
<protein>
    <submittedName>
        <fullName evidence="3">Uncharacterized protein</fullName>
    </submittedName>
</protein>
<dbReference type="RefSeq" id="WP_109093185.1">
    <property type="nucleotide sequence ID" value="NZ_CAMELQ010000022.1"/>
</dbReference>
<dbReference type="AlphaFoldDB" id="A0A2V1KBM6"/>
<evidence type="ECO:0000256" key="1">
    <source>
        <dbReference type="SAM" id="MobiDB-lite"/>
    </source>
</evidence>
<keyword evidence="2" id="KW-0472">Membrane</keyword>
<keyword evidence="2" id="KW-0812">Transmembrane</keyword>
<sequence length="274" mass="30353">MAHIITLVLTFGITVFVLLRSRRVYAKPAPLRQRVSKIMLFAGILLLVVGLLMAIVMLGTPDEGWTVGPIVSALGMVAGGLFFVYYYSNSFVDVFPDRVVYRGMGRKAKTFEYKDIWKYDVYQYQSQKTLRVWDPSGRKYRLNITNFNGGALLNYIQWLQDLNAYARSNYPEASQDQIQQWVWDNQQARASEELKQARAAAASIASESLSPSGQQQNNPQQPSNSTTADPRATFGGADALGSGKGRKAPGNWNPLGEGSAGNRGAAPHSPFYDK</sequence>
<name>A0A2V1KBM6_9ACTO</name>